<feature type="region of interest" description="Disordered" evidence="1">
    <location>
        <begin position="366"/>
        <end position="500"/>
    </location>
</feature>
<dbReference type="RefSeq" id="XP_035322205.1">
    <property type="nucleotide sequence ID" value="XM_035468224.1"/>
</dbReference>
<evidence type="ECO:0000313" key="2">
    <source>
        <dbReference type="EMBL" id="KAF4123553.1"/>
    </source>
</evidence>
<feature type="region of interest" description="Disordered" evidence="1">
    <location>
        <begin position="104"/>
        <end position="182"/>
    </location>
</feature>
<gene>
    <name evidence="2" type="ORF">GMORB2_6254</name>
</gene>
<dbReference type="OrthoDB" id="5343576at2759"/>
<dbReference type="GeneID" id="55972479"/>
<dbReference type="EMBL" id="JAANYQ010000006">
    <property type="protein sequence ID" value="KAF4123553.1"/>
    <property type="molecule type" value="Genomic_DNA"/>
</dbReference>
<proteinExistence type="predicted"/>
<evidence type="ECO:0000256" key="1">
    <source>
        <dbReference type="SAM" id="MobiDB-lite"/>
    </source>
</evidence>
<keyword evidence="3" id="KW-1185">Reference proteome</keyword>
<name>A0A9P4YXL4_9HYPO</name>
<dbReference type="Proteomes" id="UP000749293">
    <property type="component" value="Unassembled WGS sequence"/>
</dbReference>
<feature type="compositionally biased region" description="Basic and acidic residues" evidence="1">
    <location>
        <begin position="330"/>
        <end position="345"/>
    </location>
</feature>
<evidence type="ECO:0000313" key="3">
    <source>
        <dbReference type="Proteomes" id="UP000749293"/>
    </source>
</evidence>
<accession>A0A9P4YXL4</accession>
<sequence>MSYLELSHNLADAFNALADEAQALNDRRVVLEHKLRFAHEQFQHLADKYAPASPDITDTLAKLQLPPHTSVDRTSPVPLLRRENPLSQHHVAVVIRDGRRLASQVASMTSKMSDSTRDSGSRTSGDKPSSMSTALEQDFTIEGKKGNLQCPFSRRQSPDRSGEEPEEEADDQPGPMPHDIDDPICAAMYEESAALSHAAKSNTASKCPIRYMDKHSPEEIAHYVETHKHELPRSHEVCLRRYNNEEQVKQLDSKYGNIVSMVEGLGQLHQSMLRESGEQLEPTRYVEGDKASNERVQKWATTVTASAASDLEEAVENTAAPEPDEDDDDAARQGRFDRPLKEVRVGESPSRPWGISVPIYDMPGYGDELPFSPPPAPVRMSSGHGNATSPHDDGQPPARKPGKCPFDHTKLQGFPGMATAMSQHHGPEVQDEEDIDAPRTPQPPHNFTPAKEPSTHAHGHPPPPLTSSSRQHLGQPPAFIKPGNGITGGPPPPNGVHAPPQMVFTGPVFIGYPVDQAIQIMNQYRPPAV</sequence>
<dbReference type="AlphaFoldDB" id="A0A9P4YXL4"/>
<protein>
    <submittedName>
        <fullName evidence="2">Uncharacterized protein</fullName>
    </submittedName>
</protein>
<reference evidence="2" key="1">
    <citation type="submission" date="2020-03" db="EMBL/GenBank/DDBJ databases">
        <title>Site-based positive gene gene selection in Geosmithia morbida across the United States reveals a broad range of putative effectors and factors for local host and environmental adapation.</title>
        <authorList>
            <person name="Onufrak A."/>
            <person name="Murdoch R.W."/>
            <person name="Gazis R."/>
            <person name="Huff M."/>
            <person name="Staton M."/>
            <person name="Klingeman W."/>
            <person name="Hadziabdic D."/>
        </authorList>
    </citation>
    <scope>NUCLEOTIDE SEQUENCE</scope>
    <source>
        <strain evidence="2">1262</strain>
    </source>
</reference>
<feature type="region of interest" description="Disordered" evidence="1">
    <location>
        <begin position="305"/>
        <end position="352"/>
    </location>
</feature>
<comment type="caution">
    <text evidence="2">The sequence shown here is derived from an EMBL/GenBank/DDBJ whole genome shotgun (WGS) entry which is preliminary data.</text>
</comment>
<organism evidence="2 3">
    <name type="scientific">Geosmithia morbida</name>
    <dbReference type="NCBI Taxonomy" id="1094350"/>
    <lineage>
        <taxon>Eukaryota</taxon>
        <taxon>Fungi</taxon>
        <taxon>Dikarya</taxon>
        <taxon>Ascomycota</taxon>
        <taxon>Pezizomycotina</taxon>
        <taxon>Sordariomycetes</taxon>
        <taxon>Hypocreomycetidae</taxon>
        <taxon>Hypocreales</taxon>
        <taxon>Bionectriaceae</taxon>
        <taxon>Geosmithia</taxon>
    </lineage>
</organism>